<accession>A0ACC1M0C9</accession>
<dbReference type="EMBL" id="JANBVB010000969">
    <property type="protein sequence ID" value="KAJ2891516.1"/>
    <property type="molecule type" value="Genomic_DNA"/>
</dbReference>
<dbReference type="Proteomes" id="UP001139981">
    <property type="component" value="Unassembled WGS sequence"/>
</dbReference>
<keyword evidence="2" id="KW-1185">Reference proteome</keyword>
<evidence type="ECO:0000313" key="1">
    <source>
        <dbReference type="EMBL" id="KAJ2891516.1"/>
    </source>
</evidence>
<evidence type="ECO:0000313" key="2">
    <source>
        <dbReference type="Proteomes" id="UP001139981"/>
    </source>
</evidence>
<reference evidence="1" key="1">
    <citation type="submission" date="2022-07" db="EMBL/GenBank/DDBJ databases">
        <title>Phylogenomic reconstructions and comparative analyses of Kickxellomycotina fungi.</title>
        <authorList>
            <person name="Reynolds N.K."/>
            <person name="Stajich J.E."/>
            <person name="Barry K."/>
            <person name="Grigoriev I.V."/>
            <person name="Crous P."/>
            <person name="Smith M.E."/>
        </authorList>
    </citation>
    <scope>NUCLEOTIDE SEQUENCE</scope>
    <source>
        <strain evidence="1">CBS 190363</strain>
    </source>
</reference>
<comment type="caution">
    <text evidence="1">The sequence shown here is derived from an EMBL/GenBank/DDBJ whole genome shotgun (WGS) entry which is preliminary data.</text>
</comment>
<protein>
    <submittedName>
        <fullName evidence="1">Uncharacterized protein</fullName>
    </submittedName>
</protein>
<proteinExistence type="predicted"/>
<sequence length="106" mass="11399">MKFSLSLAVTSCLLALSNATFIGIDGNTQVNHNVNDYSCHKTPAIKGSNLQVLVYQGPANSATFYSSSDCKGEGKTYYDRGGQWQHASGTVKSYRLVKPGSPPLHT</sequence>
<organism evidence="1 2">
    <name type="scientific">Coemansia aciculifera</name>
    <dbReference type="NCBI Taxonomy" id="417176"/>
    <lineage>
        <taxon>Eukaryota</taxon>
        <taxon>Fungi</taxon>
        <taxon>Fungi incertae sedis</taxon>
        <taxon>Zoopagomycota</taxon>
        <taxon>Kickxellomycotina</taxon>
        <taxon>Kickxellomycetes</taxon>
        <taxon>Kickxellales</taxon>
        <taxon>Kickxellaceae</taxon>
        <taxon>Coemansia</taxon>
    </lineage>
</organism>
<gene>
    <name evidence="1" type="ORF">IWW38_003584</name>
</gene>
<name>A0ACC1M0C9_9FUNG</name>